<dbReference type="InterPro" id="IPR019821">
    <property type="entry name" value="Kinesin_motor_CS"/>
</dbReference>
<dbReference type="VEuPathDB" id="TrichDB:TVAGG3_0586210"/>
<keyword evidence="1 6" id="KW-0493">Microtubule</keyword>
<evidence type="ECO:0000259" key="9">
    <source>
        <dbReference type="PROSITE" id="PS50067"/>
    </source>
</evidence>
<dbReference type="GO" id="GO:0005524">
    <property type="term" value="F:ATP binding"/>
    <property type="evidence" value="ECO:0007669"/>
    <property type="project" value="UniProtKB-UniRule"/>
</dbReference>
<dbReference type="KEGG" id="tva:4760092"/>
<dbReference type="PANTHER" id="PTHR24115:SF1008">
    <property type="entry name" value="KINESIN-LIKE PROTEIN SUBITO"/>
    <property type="match status" value="1"/>
</dbReference>
<dbReference type="GO" id="GO:0005634">
    <property type="term" value="C:nucleus"/>
    <property type="evidence" value="ECO:0000318"/>
    <property type="project" value="GO_Central"/>
</dbReference>
<evidence type="ECO:0000313" key="10">
    <source>
        <dbReference type="EMBL" id="EAY02258.1"/>
    </source>
</evidence>
<evidence type="ECO:0000256" key="2">
    <source>
        <dbReference type="ARBA" id="ARBA00022741"/>
    </source>
</evidence>
<dbReference type="GO" id="GO:0016887">
    <property type="term" value="F:ATP hydrolysis activity"/>
    <property type="evidence" value="ECO:0000318"/>
    <property type="project" value="GO_Central"/>
</dbReference>
<keyword evidence="2 5" id="KW-0547">Nucleotide-binding</keyword>
<dbReference type="GO" id="GO:0005737">
    <property type="term" value="C:cytoplasm"/>
    <property type="evidence" value="ECO:0000318"/>
    <property type="project" value="GO_Central"/>
</dbReference>
<feature type="domain" description="Kinesin motor" evidence="9">
    <location>
        <begin position="43"/>
        <end position="380"/>
    </location>
</feature>
<dbReference type="InterPro" id="IPR036961">
    <property type="entry name" value="Kinesin_motor_dom_sf"/>
</dbReference>
<dbReference type="GO" id="GO:0005874">
    <property type="term" value="C:microtubule"/>
    <property type="evidence" value="ECO:0000318"/>
    <property type="project" value="GO_Central"/>
</dbReference>
<dbReference type="EMBL" id="DS113541">
    <property type="protein sequence ID" value="EAY02258.1"/>
    <property type="molecule type" value="Genomic_DNA"/>
</dbReference>
<name>A2EYI2_TRIV3</name>
<keyword evidence="3 5" id="KW-0067">ATP-binding</keyword>
<evidence type="ECO:0000256" key="4">
    <source>
        <dbReference type="ARBA" id="ARBA00023175"/>
    </source>
</evidence>
<dbReference type="GO" id="GO:0007018">
    <property type="term" value="P:microtubule-based movement"/>
    <property type="evidence" value="ECO:0000318"/>
    <property type="project" value="GO_Central"/>
</dbReference>
<evidence type="ECO:0000256" key="7">
    <source>
        <dbReference type="SAM" id="Coils"/>
    </source>
</evidence>
<dbReference type="SMART" id="SM00129">
    <property type="entry name" value="KISc"/>
    <property type="match status" value="1"/>
</dbReference>
<dbReference type="Pfam" id="PF00225">
    <property type="entry name" value="Kinesin"/>
    <property type="match status" value="1"/>
</dbReference>
<feature type="binding site" evidence="5">
    <location>
        <begin position="127"/>
        <end position="134"/>
    </location>
    <ligand>
        <name>ATP</name>
        <dbReference type="ChEBI" id="CHEBI:30616"/>
    </ligand>
</feature>
<dbReference type="GO" id="GO:0003777">
    <property type="term" value="F:microtubule motor activity"/>
    <property type="evidence" value="ECO:0000318"/>
    <property type="project" value="GO_Central"/>
</dbReference>
<evidence type="ECO:0000256" key="1">
    <source>
        <dbReference type="ARBA" id="ARBA00022701"/>
    </source>
</evidence>
<gene>
    <name evidence="10" type="ORF">TVAG_030740</name>
</gene>
<dbReference type="GO" id="GO:0008017">
    <property type="term" value="F:microtubule binding"/>
    <property type="evidence" value="ECO:0000318"/>
    <property type="project" value="GO_Central"/>
</dbReference>
<evidence type="ECO:0000256" key="6">
    <source>
        <dbReference type="RuleBase" id="RU000394"/>
    </source>
</evidence>
<feature type="compositionally biased region" description="Polar residues" evidence="8">
    <location>
        <begin position="14"/>
        <end position="23"/>
    </location>
</feature>
<dbReference type="RefSeq" id="XP_001314575.1">
    <property type="nucleotide sequence ID" value="XM_001314546.1"/>
</dbReference>
<dbReference type="InterPro" id="IPR027417">
    <property type="entry name" value="P-loop_NTPase"/>
</dbReference>
<reference evidence="10" key="2">
    <citation type="journal article" date="2007" name="Science">
        <title>Draft genome sequence of the sexually transmitted pathogen Trichomonas vaginalis.</title>
        <authorList>
            <person name="Carlton J.M."/>
            <person name="Hirt R.P."/>
            <person name="Silva J.C."/>
            <person name="Delcher A.L."/>
            <person name="Schatz M."/>
            <person name="Zhao Q."/>
            <person name="Wortman J.R."/>
            <person name="Bidwell S.L."/>
            <person name="Alsmark U.C.M."/>
            <person name="Besteiro S."/>
            <person name="Sicheritz-Ponten T."/>
            <person name="Noel C.J."/>
            <person name="Dacks J.B."/>
            <person name="Foster P.G."/>
            <person name="Simillion C."/>
            <person name="Van de Peer Y."/>
            <person name="Miranda-Saavedra D."/>
            <person name="Barton G.J."/>
            <person name="Westrop G.D."/>
            <person name="Mueller S."/>
            <person name="Dessi D."/>
            <person name="Fiori P.L."/>
            <person name="Ren Q."/>
            <person name="Paulsen I."/>
            <person name="Zhang H."/>
            <person name="Bastida-Corcuera F.D."/>
            <person name="Simoes-Barbosa A."/>
            <person name="Brown M.T."/>
            <person name="Hayes R.D."/>
            <person name="Mukherjee M."/>
            <person name="Okumura C.Y."/>
            <person name="Schneider R."/>
            <person name="Smith A.J."/>
            <person name="Vanacova S."/>
            <person name="Villalvazo M."/>
            <person name="Haas B.J."/>
            <person name="Pertea M."/>
            <person name="Feldblyum T.V."/>
            <person name="Utterback T.R."/>
            <person name="Shu C.L."/>
            <person name="Osoegawa K."/>
            <person name="de Jong P.J."/>
            <person name="Hrdy I."/>
            <person name="Horvathova L."/>
            <person name="Zubacova Z."/>
            <person name="Dolezal P."/>
            <person name="Malik S.B."/>
            <person name="Logsdon J.M. Jr."/>
            <person name="Henze K."/>
            <person name="Gupta A."/>
            <person name="Wang C.C."/>
            <person name="Dunne R.L."/>
            <person name="Upcroft J.A."/>
            <person name="Upcroft P."/>
            <person name="White O."/>
            <person name="Salzberg S.L."/>
            <person name="Tang P."/>
            <person name="Chiu C.-H."/>
            <person name="Lee Y.-S."/>
            <person name="Embley T.M."/>
            <person name="Coombs G.H."/>
            <person name="Mottram J.C."/>
            <person name="Tachezy J."/>
            <person name="Fraser-Liggett C.M."/>
            <person name="Johnson P.J."/>
        </authorList>
    </citation>
    <scope>NUCLEOTIDE SEQUENCE [LARGE SCALE GENOMIC DNA]</scope>
    <source>
        <strain evidence="10">G3</strain>
    </source>
</reference>
<dbReference type="STRING" id="5722.A2EYI2"/>
<dbReference type="eggNOG" id="KOG0239">
    <property type="taxonomic scope" value="Eukaryota"/>
</dbReference>
<dbReference type="PROSITE" id="PS00411">
    <property type="entry name" value="KINESIN_MOTOR_1"/>
    <property type="match status" value="1"/>
</dbReference>
<keyword evidence="4 5" id="KW-0505">Motor protein</keyword>
<evidence type="ECO:0000256" key="8">
    <source>
        <dbReference type="SAM" id="MobiDB-lite"/>
    </source>
</evidence>
<organism evidence="10 11">
    <name type="scientific">Trichomonas vaginalis (strain ATCC PRA-98 / G3)</name>
    <dbReference type="NCBI Taxonomy" id="412133"/>
    <lineage>
        <taxon>Eukaryota</taxon>
        <taxon>Metamonada</taxon>
        <taxon>Parabasalia</taxon>
        <taxon>Trichomonadida</taxon>
        <taxon>Trichomonadidae</taxon>
        <taxon>Trichomonas</taxon>
    </lineage>
</organism>
<dbReference type="OrthoDB" id="123929at2759"/>
<dbReference type="InterPro" id="IPR001752">
    <property type="entry name" value="Kinesin_motor_dom"/>
</dbReference>
<feature type="coiled-coil region" evidence="7">
    <location>
        <begin position="397"/>
        <end position="434"/>
    </location>
</feature>
<accession>A2EYI2</accession>
<feature type="region of interest" description="Disordered" evidence="8">
    <location>
        <begin position="1"/>
        <end position="41"/>
    </location>
</feature>
<dbReference type="VEuPathDB" id="TrichDB:TVAG_200810"/>
<dbReference type="PANTHER" id="PTHR24115">
    <property type="entry name" value="KINESIN-RELATED"/>
    <property type="match status" value="1"/>
</dbReference>
<dbReference type="GO" id="GO:0005871">
    <property type="term" value="C:kinesin complex"/>
    <property type="evidence" value="ECO:0000318"/>
    <property type="project" value="GO_Central"/>
</dbReference>
<dbReference type="PROSITE" id="PS50067">
    <property type="entry name" value="KINESIN_MOTOR_2"/>
    <property type="match status" value="1"/>
</dbReference>
<dbReference type="AlphaFoldDB" id="A2EYI2"/>
<dbReference type="SUPFAM" id="SSF52540">
    <property type="entry name" value="P-loop containing nucleoside triphosphate hydrolases"/>
    <property type="match status" value="1"/>
</dbReference>
<dbReference type="Gene3D" id="3.40.850.10">
    <property type="entry name" value="Kinesin motor domain"/>
    <property type="match status" value="1"/>
</dbReference>
<keyword evidence="11" id="KW-1185">Reference proteome</keyword>
<dbReference type="FunFam" id="3.40.850.10:FF:000203">
    <property type="entry name" value="Kinesin motor domain containing protein"/>
    <property type="match status" value="1"/>
</dbReference>
<dbReference type="InParanoid" id="A2EYI2"/>
<dbReference type="OMA" id="LARGNQF"/>
<keyword evidence="7" id="KW-0175">Coiled coil</keyword>
<dbReference type="Proteomes" id="UP000001542">
    <property type="component" value="Unassembled WGS sequence"/>
</dbReference>
<dbReference type="InterPro" id="IPR027640">
    <property type="entry name" value="Kinesin-like_fam"/>
</dbReference>
<protein>
    <recommendedName>
        <fullName evidence="6">Kinesin-like protein</fullName>
    </recommendedName>
</protein>
<reference evidence="10" key="1">
    <citation type="submission" date="2006-10" db="EMBL/GenBank/DDBJ databases">
        <authorList>
            <person name="Amadeo P."/>
            <person name="Zhao Q."/>
            <person name="Wortman J."/>
            <person name="Fraser-Liggett C."/>
            <person name="Carlton J."/>
        </authorList>
    </citation>
    <scope>NUCLEOTIDE SEQUENCE</scope>
    <source>
        <strain evidence="10">G3</strain>
    </source>
</reference>
<comment type="similarity">
    <text evidence="5 6">Belongs to the TRAFAC class myosin-kinesin ATPase superfamily. Kinesin family.</text>
</comment>
<proteinExistence type="inferred from homology"/>
<dbReference type="PRINTS" id="PR00380">
    <property type="entry name" value="KINESINHEAVY"/>
</dbReference>
<evidence type="ECO:0000313" key="11">
    <source>
        <dbReference type="Proteomes" id="UP000001542"/>
    </source>
</evidence>
<evidence type="ECO:0000256" key="5">
    <source>
        <dbReference type="PROSITE-ProRule" id="PRU00283"/>
    </source>
</evidence>
<sequence>MPPISPRGVPKTPQPLNMSNSNAAFFKKSIPQTPSSERDPESDIKVFLRVRPILPGETQADLQINENTVIAKVQQKDKTSKHHAERTYSFTHIFKQESEQEELFQEIAMPLLKKFIRGYDALLFAYGATSAGKTFTVRGTEQNPGLIPKMVRTLLAVEQPVDAERGLFVSCVEVYNERIHDLLGDTKQPMRISKDGFGFTVIKDAKEIEIKRLEDLKSILSTVDKAKSVCATTYNSQSSRSHCVFMLKLISIPIDPKTKQRVNDISKVSASRLSIVDLAGSERVDPQDKNQKAVNEAISINSSMFTLGQCIRMIRQTKLGVKGLKIPYRQSKITELFKDFFDPVTSRKTYCSIIINISPSTKQISDTLFALQFAAEAVECRVAADDVEEEDLVVGKALNFSDESENVDDNNNDAEEEQNEIELLKLKEAKIRQEIHSEFQDRYKKITKEFENNITQLKASSAQVYPCKL</sequence>
<evidence type="ECO:0000256" key="3">
    <source>
        <dbReference type="ARBA" id="ARBA00022840"/>
    </source>
</evidence>